<feature type="region of interest" description="Disordered" evidence="1">
    <location>
        <begin position="507"/>
        <end position="579"/>
    </location>
</feature>
<feature type="region of interest" description="Disordered" evidence="1">
    <location>
        <begin position="1"/>
        <end position="73"/>
    </location>
</feature>
<organism evidence="2">
    <name type="scientific">Sesamum latifolium</name>
    <dbReference type="NCBI Taxonomy" id="2727402"/>
    <lineage>
        <taxon>Eukaryota</taxon>
        <taxon>Viridiplantae</taxon>
        <taxon>Streptophyta</taxon>
        <taxon>Embryophyta</taxon>
        <taxon>Tracheophyta</taxon>
        <taxon>Spermatophyta</taxon>
        <taxon>Magnoliopsida</taxon>
        <taxon>eudicotyledons</taxon>
        <taxon>Gunneridae</taxon>
        <taxon>Pentapetalae</taxon>
        <taxon>asterids</taxon>
        <taxon>lamiids</taxon>
        <taxon>Lamiales</taxon>
        <taxon>Pedaliaceae</taxon>
        <taxon>Sesamum</taxon>
    </lineage>
</organism>
<proteinExistence type="predicted"/>
<feature type="region of interest" description="Disordered" evidence="1">
    <location>
        <begin position="738"/>
        <end position="777"/>
    </location>
</feature>
<feature type="compositionally biased region" description="Polar residues" evidence="1">
    <location>
        <begin position="743"/>
        <end position="756"/>
    </location>
</feature>
<feature type="region of interest" description="Disordered" evidence="1">
    <location>
        <begin position="362"/>
        <end position="404"/>
    </location>
</feature>
<sequence length="1399" mass="149615">MHETSHPGGRSPKLVIGPTPVSQLKPGSDNVQNSGTSFPSQGKGKKRERGDHAADPVKRERFSRTDEGDSAQYKAESSLKSDIARITEKGGVVDLEGVEKLVQLIQPDRMDRKMDWISRSMLVGVIAATEKVECLNRFVQLRGLPVLDEWLQDIHKGEVVVIVPRMRKARSLVDTWKKRVEAEMISIDAKSGSTQATSVWSSKSRLPEASHSGKTTSGSDAAIKSSITQHSASKTTSVKSSHGESIAKSASSSPGPVKPASPCASGKESQPGISVGGTLDVPLIREDRSSSSNRSHSHSQSISGRRRGRVALQLLWVLVRYQAVALAIAKFAVTGERVAEGPVVETCSPKLIVKIPNRVRSPTPGVSGVSLEDPSIMSSRTSSPGLSDKLEQFDNNPKEKNDAYRSDMNATTCQIGDRKDALTGFRDGAGSPATLPDEEKNMSTEDSRRLIEVRKKNPLKSVKLHETSFSPMNALIESCVKYSEAHSSLSLEDDVGMNLLASVATGEMSKSELVSPTDSTERSTAVQEACFGDEAKSKSSPEDHIPGSRSQFANDAESDAKKQAGLDGSSRSEDGLDMPRQASLTCSADGISARTHTSADIPAGDANKPFESVSTDLRSACDPMREVSEKSKRNTDADDGIRDGEVNKELQEEKAPSCNVSADNIPNCKSDGTNVAVTADQADMDPLDTDKVKLMVEVASSNQSCDEDCKGDLKQGLEMGTNSQQKFTAPVVNSEYAERANNEKPQQTAPGQSPVSEASHEVKISERGDLDTKRHITEGEIEKLDRTLDKNTAVAGHSLDDSCSHSNELRSQNLEANVEKKEITGNNSFPEGGLPAPVAHEAQKKDELRGSRSARIEVAEVESASTAAEASTSAITASGPDTKIKFDLNEGFMFDDGKYGEPVGLIMSGSTNGMVSFSVDSVPSSHPSSVTVAAAAKGPFVPPEDLLRSKGELGWKGSAATSAFRPAEPRKVLEMPLSSTNFLYDASTSKNGRTLLDIDLNVPDERVIEEMASRDSALTLGMKTDLVNNRAALLSESSGSVPVLGCGGLDLDLNRVDEANETGQCSTSCNLNGKDSMVHVKPLSGLPSTDVQRDFDLNDGPGVDEASAEHLTISQQVKVRIPPQLPSAGARMNNPVLGSFSSWFPPGNTYSTVAIPSIRPDRADQPFPIMPPGAPQRTFGAAGLTPFTPDVYRGSILSSSPAVSFPSSPFQFPVFPFGPSFPLPSASFPVGATSYADSSSGARLFAPPVNSQLFGSVGAISPQFQRPYVVSLPESSSNGGLENNRKWGRQGLDLNAGPGAIESEVKEDMLPLSSSQHSVASSQPLTEEQARIFRCRVVFGRGRRLREGGIVKALDISSLHGSRIVNCWTAASLFTDTRPVSAFDLDLRYACWTKVELDL</sequence>
<feature type="compositionally biased region" description="Basic and acidic residues" evidence="1">
    <location>
        <begin position="558"/>
        <end position="574"/>
    </location>
</feature>
<dbReference type="InterPro" id="IPR035441">
    <property type="entry name" value="TFIIS/LEDGF_dom_sf"/>
</dbReference>
<feature type="region of interest" description="Disordered" evidence="1">
    <location>
        <begin position="421"/>
        <end position="447"/>
    </location>
</feature>
<name>A0AAW2UJ21_9LAMI</name>
<reference evidence="2" key="1">
    <citation type="submission" date="2020-06" db="EMBL/GenBank/DDBJ databases">
        <authorList>
            <person name="Li T."/>
            <person name="Hu X."/>
            <person name="Zhang T."/>
            <person name="Song X."/>
            <person name="Zhang H."/>
            <person name="Dai N."/>
            <person name="Sheng W."/>
            <person name="Hou X."/>
            <person name="Wei L."/>
        </authorList>
    </citation>
    <scope>NUCLEOTIDE SEQUENCE</scope>
    <source>
        <strain evidence="2">KEN1</strain>
        <tissue evidence="2">Leaf</tissue>
    </source>
</reference>
<feature type="compositionally biased region" description="Polar residues" evidence="1">
    <location>
        <begin position="512"/>
        <end position="526"/>
    </location>
</feature>
<dbReference type="PANTHER" id="PTHR46548:SF1">
    <property type="entry name" value="BAH AND TFIIS DOMAIN-CONTAINING PROTEIN-RELATED"/>
    <property type="match status" value="1"/>
</dbReference>
<feature type="region of interest" description="Disordered" evidence="1">
    <location>
        <begin position="596"/>
        <end position="643"/>
    </location>
</feature>
<feature type="compositionally biased region" description="Basic and acidic residues" evidence="1">
    <location>
        <begin position="841"/>
        <end position="850"/>
    </location>
</feature>
<gene>
    <name evidence="2" type="ORF">Slati_3530300</name>
</gene>
<dbReference type="Gene3D" id="1.20.930.10">
    <property type="entry name" value="Conserved domain common to transcription factors TFIIS, elongin A, CRSP70"/>
    <property type="match status" value="1"/>
</dbReference>
<accession>A0AAW2UJ21</accession>
<feature type="compositionally biased region" description="Basic and acidic residues" evidence="1">
    <location>
        <begin position="623"/>
        <end position="643"/>
    </location>
</feature>
<reference evidence="2" key="2">
    <citation type="journal article" date="2024" name="Plant">
        <title>Genomic evolution and insights into agronomic trait innovations of Sesamum species.</title>
        <authorList>
            <person name="Miao H."/>
            <person name="Wang L."/>
            <person name="Qu L."/>
            <person name="Liu H."/>
            <person name="Sun Y."/>
            <person name="Le M."/>
            <person name="Wang Q."/>
            <person name="Wei S."/>
            <person name="Zheng Y."/>
            <person name="Lin W."/>
            <person name="Duan Y."/>
            <person name="Cao H."/>
            <person name="Xiong S."/>
            <person name="Wang X."/>
            <person name="Wei L."/>
            <person name="Li C."/>
            <person name="Ma Q."/>
            <person name="Ju M."/>
            <person name="Zhao R."/>
            <person name="Li G."/>
            <person name="Mu C."/>
            <person name="Tian Q."/>
            <person name="Mei H."/>
            <person name="Zhang T."/>
            <person name="Gao T."/>
            <person name="Zhang H."/>
        </authorList>
    </citation>
    <scope>NUCLEOTIDE SEQUENCE</scope>
    <source>
        <strain evidence="2">KEN1</strain>
    </source>
</reference>
<feature type="compositionally biased region" description="Polar residues" evidence="1">
    <location>
        <begin position="29"/>
        <end position="40"/>
    </location>
</feature>
<feature type="region of interest" description="Disordered" evidence="1">
    <location>
        <begin position="196"/>
        <end position="278"/>
    </location>
</feature>
<feature type="compositionally biased region" description="Basic and acidic residues" evidence="1">
    <location>
        <begin position="533"/>
        <end position="546"/>
    </location>
</feature>
<feature type="compositionally biased region" description="Basic and acidic residues" evidence="1">
    <location>
        <begin position="388"/>
        <end position="404"/>
    </location>
</feature>
<protein>
    <recommendedName>
        <fullName evidence="3">TFIIS N-terminal domain-containing protein</fullName>
    </recommendedName>
</protein>
<dbReference type="PANTHER" id="PTHR46548">
    <property type="entry name" value="BAH AND TFIIS DOMAIN-CONTAINING PROTEIN-RELATED"/>
    <property type="match status" value="1"/>
</dbReference>
<feature type="compositionally biased region" description="Basic and acidic residues" evidence="1">
    <location>
        <begin position="758"/>
        <end position="777"/>
    </location>
</feature>
<evidence type="ECO:0000256" key="1">
    <source>
        <dbReference type="SAM" id="MobiDB-lite"/>
    </source>
</evidence>
<comment type="caution">
    <text evidence="2">The sequence shown here is derived from an EMBL/GenBank/DDBJ whole genome shotgun (WGS) entry which is preliminary data.</text>
</comment>
<feature type="compositionally biased region" description="Polar residues" evidence="1">
    <location>
        <begin position="212"/>
        <end position="240"/>
    </location>
</feature>
<feature type="compositionally biased region" description="Basic and acidic residues" evidence="1">
    <location>
        <begin position="48"/>
        <end position="67"/>
    </location>
</feature>
<feature type="region of interest" description="Disordered" evidence="1">
    <location>
        <begin position="824"/>
        <end position="850"/>
    </location>
</feature>
<feature type="compositionally biased region" description="Polar residues" evidence="1">
    <location>
        <begin position="376"/>
        <end position="385"/>
    </location>
</feature>
<dbReference type="EMBL" id="JACGWN010000012">
    <property type="protein sequence ID" value="KAL0416984.1"/>
    <property type="molecule type" value="Genomic_DNA"/>
</dbReference>
<evidence type="ECO:0008006" key="3">
    <source>
        <dbReference type="Google" id="ProtNLM"/>
    </source>
</evidence>
<feature type="compositionally biased region" description="Basic and acidic residues" evidence="1">
    <location>
        <begin position="437"/>
        <end position="447"/>
    </location>
</feature>
<evidence type="ECO:0000313" key="2">
    <source>
        <dbReference type="EMBL" id="KAL0416984.1"/>
    </source>
</evidence>